<dbReference type="RefSeq" id="WP_048666284.1">
    <property type="nucleotide sequence ID" value="NZ_AP025477.1"/>
</dbReference>
<proteinExistence type="predicted"/>
<dbReference type="AlphaFoldDB" id="A0A822N6G0"/>
<dbReference type="GeneID" id="93902517"/>
<gene>
    <name evidence="2" type="ORF">VCR5J5_750035</name>
</gene>
<organism evidence="2 3">
    <name type="scientific">Vibrio crassostreae</name>
    <dbReference type="NCBI Taxonomy" id="246167"/>
    <lineage>
        <taxon>Bacteria</taxon>
        <taxon>Pseudomonadati</taxon>
        <taxon>Pseudomonadota</taxon>
        <taxon>Gammaproteobacteria</taxon>
        <taxon>Vibrionales</taxon>
        <taxon>Vibrionaceae</taxon>
        <taxon>Vibrio</taxon>
    </lineage>
</organism>
<keyword evidence="1" id="KW-1133">Transmembrane helix</keyword>
<protein>
    <submittedName>
        <fullName evidence="2">Uncharacterized protein</fullName>
    </submittedName>
</protein>
<reference evidence="3" key="1">
    <citation type="submission" date="2014-06" db="EMBL/GenBank/DDBJ databases">
        <authorList>
            <person name="Le Roux Frederique"/>
        </authorList>
    </citation>
    <scope>NUCLEOTIDE SEQUENCE [LARGE SCALE GENOMIC DNA]</scope>
    <source>
        <strain evidence="3">J5-5</strain>
    </source>
</reference>
<name>A0A822N6G0_9VIBR</name>
<keyword evidence="1" id="KW-0812">Transmembrane</keyword>
<sequence>MEPSENSLVMNDENAFKVLTELGNEYVRRGFTNSSNLENFFVSGDYISKNNSTKDLIKYYKPKIEQGSYSDYAVSRTLLNGMVRSGYLEKEPGKYFISELGYNCYVNQNNKSGCSSFLSKSNQFFQEHQTLMFVLTVIGICIGVASLG</sequence>
<comment type="caution">
    <text evidence="2">The sequence shown here is derived from an EMBL/GenBank/DDBJ whole genome shotgun (WGS) entry which is preliminary data.</text>
</comment>
<dbReference type="Proteomes" id="UP000049495">
    <property type="component" value="Unassembled WGS sequence"/>
</dbReference>
<keyword evidence="1" id="KW-0472">Membrane</keyword>
<evidence type="ECO:0000313" key="2">
    <source>
        <dbReference type="EMBL" id="CDT63601.1"/>
    </source>
</evidence>
<feature type="transmembrane region" description="Helical" evidence="1">
    <location>
        <begin position="130"/>
        <end position="147"/>
    </location>
</feature>
<dbReference type="EMBL" id="CCJV01000139">
    <property type="protein sequence ID" value="CDT63601.1"/>
    <property type="molecule type" value="Genomic_DNA"/>
</dbReference>
<accession>A0A822N6G0</accession>
<evidence type="ECO:0000313" key="3">
    <source>
        <dbReference type="Proteomes" id="UP000049495"/>
    </source>
</evidence>
<evidence type="ECO:0000256" key="1">
    <source>
        <dbReference type="SAM" id="Phobius"/>
    </source>
</evidence>